<dbReference type="Proteomes" id="UP001494672">
    <property type="component" value="Unassembled WGS sequence"/>
</dbReference>
<comment type="caution">
    <text evidence="3">The sequence shown here is derived from an EMBL/GenBank/DDBJ whole genome shotgun (WGS) entry which is preliminary data.</text>
</comment>
<dbReference type="Gene3D" id="3.40.630.190">
    <property type="entry name" value="LCP protein"/>
    <property type="match status" value="1"/>
</dbReference>
<evidence type="ECO:0000256" key="1">
    <source>
        <dbReference type="ARBA" id="ARBA00006068"/>
    </source>
</evidence>
<feature type="domain" description="Cell envelope-related transcriptional attenuator" evidence="2">
    <location>
        <begin position="84"/>
        <end position="235"/>
    </location>
</feature>
<sequence>MKSNSKVKKKLLIAAVAVLAIVVAVILVCAAYLHAGRSSLRGQRSRDAEMLYEGHSYMYDEDNINILCIGVDARGEADTVGQGDALILVTLNVRDKTIRCLNINRDTLAPVKVFGVAGKYITTQNLQAALAFSYGSDVADGAELTEYTVSELLDGLPIHAYVTLDFDGISKMNELVGGVTVKAMEDLDRADIRQGETVTLSGEQAVYYVTERNSASEDIGTNAARMDRQKQYMCAWCGLLKEKLKRNPLKIWDMYEQMSGYISTDISRTGMLYLAWKFAGAEFTDDGMYEFPGSYERENYYDEYIVDDAALKEQLVEMFYREVE</sequence>
<dbReference type="Pfam" id="PF03816">
    <property type="entry name" value="LytR_cpsA_psr"/>
    <property type="match status" value="1"/>
</dbReference>
<accession>A0ABV1I9B8</accession>
<protein>
    <submittedName>
        <fullName evidence="3">LCP family protein</fullName>
    </submittedName>
</protein>
<dbReference type="PANTHER" id="PTHR33392">
    <property type="entry name" value="POLYISOPRENYL-TEICHOIC ACID--PEPTIDOGLYCAN TEICHOIC ACID TRANSFERASE TAGU"/>
    <property type="match status" value="1"/>
</dbReference>
<evidence type="ECO:0000313" key="4">
    <source>
        <dbReference type="Proteomes" id="UP001494672"/>
    </source>
</evidence>
<organism evidence="3 4">
    <name type="scientific">Coprococcus aceti</name>
    <dbReference type="NCBI Taxonomy" id="2981786"/>
    <lineage>
        <taxon>Bacteria</taxon>
        <taxon>Bacillati</taxon>
        <taxon>Bacillota</taxon>
        <taxon>Clostridia</taxon>
        <taxon>Lachnospirales</taxon>
        <taxon>Lachnospiraceae</taxon>
        <taxon>Coprococcus</taxon>
    </lineage>
</organism>
<evidence type="ECO:0000313" key="3">
    <source>
        <dbReference type="EMBL" id="MEQ2592804.1"/>
    </source>
</evidence>
<dbReference type="InterPro" id="IPR004474">
    <property type="entry name" value="LytR_CpsA_psr"/>
</dbReference>
<dbReference type="PANTHER" id="PTHR33392:SF6">
    <property type="entry name" value="POLYISOPRENYL-TEICHOIC ACID--PEPTIDOGLYCAN TEICHOIC ACID TRANSFERASE TAGU"/>
    <property type="match status" value="1"/>
</dbReference>
<dbReference type="InterPro" id="IPR050922">
    <property type="entry name" value="LytR/CpsA/Psr_CW_biosynth"/>
</dbReference>
<evidence type="ECO:0000259" key="2">
    <source>
        <dbReference type="Pfam" id="PF03816"/>
    </source>
</evidence>
<name>A0ABV1I9B8_9FIRM</name>
<comment type="similarity">
    <text evidence="1">Belongs to the LytR/CpsA/Psr (LCP) family.</text>
</comment>
<dbReference type="RefSeq" id="WP_158576563.1">
    <property type="nucleotide sequence ID" value="NZ_JAOQJT010000004.1"/>
</dbReference>
<reference evidence="3 4" key="1">
    <citation type="submission" date="2024-04" db="EMBL/GenBank/DDBJ databases">
        <title>Human intestinal bacterial collection.</title>
        <authorList>
            <person name="Pauvert C."/>
            <person name="Hitch T.C.A."/>
            <person name="Clavel T."/>
        </authorList>
    </citation>
    <scope>NUCLEOTIDE SEQUENCE [LARGE SCALE GENOMIC DNA]</scope>
    <source>
        <strain evidence="3 4">CLA-AA-H181</strain>
    </source>
</reference>
<proteinExistence type="inferred from homology"/>
<gene>
    <name evidence="3" type="ORF">AAAU18_07740</name>
</gene>
<dbReference type="EMBL" id="JBBNGJ010000005">
    <property type="protein sequence ID" value="MEQ2592804.1"/>
    <property type="molecule type" value="Genomic_DNA"/>
</dbReference>
<keyword evidence="4" id="KW-1185">Reference proteome</keyword>